<comment type="caution">
    <text evidence="2">The sequence shown here is derived from an EMBL/GenBank/DDBJ whole genome shotgun (WGS) entry which is preliminary data.</text>
</comment>
<protein>
    <submittedName>
        <fullName evidence="2">Uncharacterized protein</fullName>
    </submittedName>
</protein>
<name>A0AAD7W7Z7_9TELE</name>
<evidence type="ECO:0000313" key="3">
    <source>
        <dbReference type="Proteomes" id="UP001221898"/>
    </source>
</evidence>
<sequence length="97" mass="10684">MNMFPRGRAGLRQDAESWATFWVWSVRESRFEDKLGHTEVASVSSLPRSQPLPFLALLPSLKLTAAGSDRGVNSGGGVLPHTPRPLGRRLHNKDSGY</sequence>
<evidence type="ECO:0000256" key="1">
    <source>
        <dbReference type="SAM" id="MobiDB-lite"/>
    </source>
</evidence>
<proteinExistence type="predicted"/>
<feature type="region of interest" description="Disordered" evidence="1">
    <location>
        <begin position="69"/>
        <end position="97"/>
    </location>
</feature>
<dbReference type="AlphaFoldDB" id="A0AAD7W7Z7"/>
<reference evidence="2" key="1">
    <citation type="journal article" date="2023" name="Science">
        <title>Genome structures resolve the early diversification of teleost fishes.</title>
        <authorList>
            <person name="Parey E."/>
            <person name="Louis A."/>
            <person name="Montfort J."/>
            <person name="Bouchez O."/>
            <person name="Roques C."/>
            <person name="Iampietro C."/>
            <person name="Lluch J."/>
            <person name="Castinel A."/>
            <person name="Donnadieu C."/>
            <person name="Desvignes T."/>
            <person name="Floi Bucao C."/>
            <person name="Jouanno E."/>
            <person name="Wen M."/>
            <person name="Mejri S."/>
            <person name="Dirks R."/>
            <person name="Jansen H."/>
            <person name="Henkel C."/>
            <person name="Chen W.J."/>
            <person name="Zahm M."/>
            <person name="Cabau C."/>
            <person name="Klopp C."/>
            <person name="Thompson A.W."/>
            <person name="Robinson-Rechavi M."/>
            <person name="Braasch I."/>
            <person name="Lecointre G."/>
            <person name="Bobe J."/>
            <person name="Postlethwait J.H."/>
            <person name="Berthelot C."/>
            <person name="Roest Crollius H."/>
            <person name="Guiguen Y."/>
        </authorList>
    </citation>
    <scope>NUCLEOTIDE SEQUENCE</scope>
    <source>
        <strain evidence="2">NC1722</strain>
    </source>
</reference>
<accession>A0AAD7W7Z7</accession>
<dbReference type="EMBL" id="JAINUG010000215">
    <property type="protein sequence ID" value="KAJ8387222.1"/>
    <property type="molecule type" value="Genomic_DNA"/>
</dbReference>
<dbReference type="Proteomes" id="UP001221898">
    <property type="component" value="Unassembled WGS sequence"/>
</dbReference>
<evidence type="ECO:0000313" key="2">
    <source>
        <dbReference type="EMBL" id="KAJ8387222.1"/>
    </source>
</evidence>
<keyword evidence="3" id="KW-1185">Reference proteome</keyword>
<organism evidence="2 3">
    <name type="scientific">Aldrovandia affinis</name>
    <dbReference type="NCBI Taxonomy" id="143900"/>
    <lineage>
        <taxon>Eukaryota</taxon>
        <taxon>Metazoa</taxon>
        <taxon>Chordata</taxon>
        <taxon>Craniata</taxon>
        <taxon>Vertebrata</taxon>
        <taxon>Euteleostomi</taxon>
        <taxon>Actinopterygii</taxon>
        <taxon>Neopterygii</taxon>
        <taxon>Teleostei</taxon>
        <taxon>Notacanthiformes</taxon>
        <taxon>Halosauridae</taxon>
        <taxon>Aldrovandia</taxon>
    </lineage>
</organism>
<gene>
    <name evidence="2" type="ORF">AAFF_G00159410</name>
</gene>